<dbReference type="Pfam" id="PF25583">
    <property type="entry name" value="WCX"/>
    <property type="match status" value="1"/>
</dbReference>
<dbReference type="SUPFAM" id="SSF46785">
    <property type="entry name" value="Winged helix' DNA-binding domain"/>
    <property type="match status" value="1"/>
</dbReference>
<evidence type="ECO:0000256" key="2">
    <source>
        <dbReference type="ARBA" id="ARBA00023125"/>
    </source>
</evidence>
<dbReference type="InterPro" id="IPR001034">
    <property type="entry name" value="DeoR_HTH"/>
</dbReference>
<gene>
    <name evidence="5" type="ORF">HGA06_06360</name>
</gene>
<name>A0AA44DC70_STRE0</name>
<dbReference type="Proteomes" id="UP000570003">
    <property type="component" value="Unassembled WGS sequence"/>
</dbReference>
<evidence type="ECO:0000313" key="5">
    <source>
        <dbReference type="EMBL" id="NKY13799.1"/>
    </source>
</evidence>
<keyword evidence="2" id="KW-0238">DNA-binding</keyword>
<dbReference type="Pfam" id="PF13280">
    <property type="entry name" value="WYL"/>
    <property type="match status" value="1"/>
</dbReference>
<organism evidence="5 6">
    <name type="scientific">Streptomyces somaliensis (strain ATCC 33201 / DSM 40738 / JCM 12659 / KCTC 9044 / NCTC 11332 / NRRL B-12077 / IP 733)</name>
    <dbReference type="NCBI Taxonomy" id="1134445"/>
    <lineage>
        <taxon>Bacteria</taxon>
        <taxon>Bacillati</taxon>
        <taxon>Actinomycetota</taxon>
        <taxon>Actinomycetes</taxon>
        <taxon>Kitasatosporales</taxon>
        <taxon>Streptomycetaceae</taxon>
        <taxon>Streptomyces</taxon>
    </lineage>
</organism>
<comment type="caution">
    <text evidence="5">The sequence shown here is derived from an EMBL/GenBank/DDBJ whole genome shotgun (WGS) entry which is preliminary data.</text>
</comment>
<dbReference type="PIRSF" id="PIRSF016838">
    <property type="entry name" value="PafC"/>
    <property type="match status" value="1"/>
</dbReference>
<dbReference type="Pfam" id="PF08279">
    <property type="entry name" value="HTH_11"/>
    <property type="match status" value="1"/>
</dbReference>
<dbReference type="PROSITE" id="PS00894">
    <property type="entry name" value="HTH_DEOR_1"/>
    <property type="match status" value="1"/>
</dbReference>
<dbReference type="InterPro" id="IPR057727">
    <property type="entry name" value="WCX_dom"/>
</dbReference>
<dbReference type="InterPro" id="IPR051534">
    <property type="entry name" value="CBASS_pafABC_assoc_protein"/>
</dbReference>
<dbReference type="AlphaFoldDB" id="A0AA44DC70"/>
<dbReference type="RefSeq" id="WP_168438039.1">
    <property type="nucleotide sequence ID" value="NZ_JAAXOU010000039.1"/>
</dbReference>
<feature type="domain" description="HTH deoR-type" evidence="4">
    <location>
        <begin position="4"/>
        <end position="69"/>
    </location>
</feature>
<dbReference type="InterPro" id="IPR013196">
    <property type="entry name" value="HTH_11"/>
</dbReference>
<evidence type="ECO:0000256" key="3">
    <source>
        <dbReference type="ARBA" id="ARBA00023163"/>
    </source>
</evidence>
<keyword evidence="3" id="KW-0804">Transcription</keyword>
<dbReference type="PANTHER" id="PTHR34580">
    <property type="match status" value="1"/>
</dbReference>
<dbReference type="PROSITE" id="PS52050">
    <property type="entry name" value="WYL"/>
    <property type="match status" value="1"/>
</dbReference>
<proteinExistence type="predicted"/>
<dbReference type="InterPro" id="IPR036388">
    <property type="entry name" value="WH-like_DNA-bd_sf"/>
</dbReference>
<dbReference type="GO" id="GO:0003700">
    <property type="term" value="F:DNA-binding transcription factor activity"/>
    <property type="evidence" value="ECO:0007669"/>
    <property type="project" value="InterPro"/>
</dbReference>
<accession>A0AA44DC70</accession>
<dbReference type="PROSITE" id="PS51000">
    <property type="entry name" value="HTH_DEOR_2"/>
    <property type="match status" value="1"/>
</dbReference>
<dbReference type="InterPro" id="IPR028349">
    <property type="entry name" value="PafC-like"/>
</dbReference>
<dbReference type="GO" id="GO:0003677">
    <property type="term" value="F:DNA binding"/>
    <property type="evidence" value="ECO:0007669"/>
    <property type="project" value="UniProtKB-KW"/>
</dbReference>
<dbReference type="InterPro" id="IPR036390">
    <property type="entry name" value="WH_DNA-bd_sf"/>
</dbReference>
<evidence type="ECO:0000256" key="1">
    <source>
        <dbReference type="ARBA" id="ARBA00023015"/>
    </source>
</evidence>
<dbReference type="InterPro" id="IPR026881">
    <property type="entry name" value="WYL_dom"/>
</dbReference>
<dbReference type="EMBL" id="JAAXOU010000039">
    <property type="protein sequence ID" value="NKY13799.1"/>
    <property type="molecule type" value="Genomic_DNA"/>
</dbReference>
<dbReference type="PANTHER" id="PTHR34580:SF3">
    <property type="entry name" value="PROTEIN PAFB"/>
    <property type="match status" value="1"/>
</dbReference>
<keyword evidence="6" id="KW-1185">Reference proteome</keyword>
<reference evidence="5 6" key="1">
    <citation type="submission" date="2020-04" db="EMBL/GenBank/DDBJ databases">
        <title>MicrobeNet Type strains.</title>
        <authorList>
            <person name="Nicholson A.C."/>
        </authorList>
    </citation>
    <scope>NUCLEOTIDE SEQUENCE [LARGE SCALE GENOMIC DNA]</scope>
    <source>
        <strain evidence="5 6">DSM 40738</strain>
    </source>
</reference>
<evidence type="ECO:0000313" key="6">
    <source>
        <dbReference type="Proteomes" id="UP000570003"/>
    </source>
</evidence>
<protein>
    <submittedName>
        <fullName evidence="5">YafY family transcriptional regulator</fullName>
    </submittedName>
</protein>
<dbReference type="Gene3D" id="1.10.10.10">
    <property type="entry name" value="Winged helix-like DNA-binding domain superfamily/Winged helix DNA-binding domain"/>
    <property type="match status" value="1"/>
</dbReference>
<evidence type="ECO:0000259" key="4">
    <source>
        <dbReference type="PROSITE" id="PS51000"/>
    </source>
</evidence>
<sequence length="323" mass="35651">MTSTSARLLRLVSLLSARPVWTCRELAERMAVTDRTIRRDVARLRELGYGIESDPGPWGGYRLGGGTRIPPLSLDDEEALAVAVALREAALSGVLGGDQAALSALLKLRQVLPPRIAERLGEMDSTFVHTPRPEGNRIIQPGMLLELAAACRRGERTRLSYRDHAGKDTVRDVDPYRLVHTGLRWYFVARDVARGQWRTFRADRVVRVRSTGRPAELVDPPDPALLVSRGIAGVVYPLYATVRLPHPVDRALRLVPPTIGTHRPDGPDATVVEIGGNDVDQLVTYLLGLGTPLRVLSPDPVRGELLRRTRELFEDNGDGDRLP</sequence>
<dbReference type="InterPro" id="IPR018356">
    <property type="entry name" value="Tscrpt_reg_HTH_DeoR_CS"/>
</dbReference>
<keyword evidence="1" id="KW-0805">Transcription regulation</keyword>